<evidence type="ECO:0000313" key="2">
    <source>
        <dbReference type="EMBL" id="GCE13178.1"/>
    </source>
</evidence>
<feature type="domain" description="HTH cro/C1-type" evidence="1">
    <location>
        <begin position="17"/>
        <end position="70"/>
    </location>
</feature>
<dbReference type="EMBL" id="BIFR01000001">
    <property type="protein sequence ID" value="GCE13178.1"/>
    <property type="molecule type" value="Genomic_DNA"/>
</dbReference>
<dbReference type="RefSeq" id="WP_126580728.1">
    <property type="nucleotide sequence ID" value="NZ_BIFR01000001.1"/>
</dbReference>
<dbReference type="OrthoDB" id="9814553at2"/>
<dbReference type="SUPFAM" id="SSF48452">
    <property type="entry name" value="TPR-like"/>
    <property type="match status" value="1"/>
</dbReference>
<organism evidence="2 3">
    <name type="scientific">Tengunoibacter tsumagoiensis</name>
    <dbReference type="NCBI Taxonomy" id="2014871"/>
    <lineage>
        <taxon>Bacteria</taxon>
        <taxon>Bacillati</taxon>
        <taxon>Chloroflexota</taxon>
        <taxon>Ktedonobacteria</taxon>
        <taxon>Ktedonobacterales</taxon>
        <taxon>Dictyobacteraceae</taxon>
        <taxon>Tengunoibacter</taxon>
    </lineage>
</organism>
<evidence type="ECO:0000313" key="3">
    <source>
        <dbReference type="Proteomes" id="UP000287352"/>
    </source>
</evidence>
<proteinExistence type="predicted"/>
<dbReference type="SMART" id="SM00530">
    <property type="entry name" value="HTH_XRE"/>
    <property type="match status" value="1"/>
</dbReference>
<reference evidence="3" key="1">
    <citation type="submission" date="2018-12" db="EMBL/GenBank/DDBJ databases">
        <title>Tengunoibacter tsumagoiensis gen. nov., sp. nov., Dictyobacter kobayashii sp. nov., D. alpinus sp. nov., and D. joshuensis sp. nov. and description of Dictyobacteraceae fam. nov. within the order Ktedonobacterales isolated from Tengu-no-mugimeshi.</title>
        <authorList>
            <person name="Wang C.M."/>
            <person name="Zheng Y."/>
            <person name="Sakai Y."/>
            <person name="Toyoda A."/>
            <person name="Minakuchi Y."/>
            <person name="Abe K."/>
            <person name="Yokota A."/>
            <person name="Yabe S."/>
        </authorList>
    </citation>
    <scope>NUCLEOTIDE SEQUENCE [LARGE SCALE GENOMIC DNA]</scope>
    <source>
        <strain evidence="3">Uno3</strain>
    </source>
</reference>
<sequence>MPRPSKYIPPTTIGGRLRAAREDLHLSLADVAHGQYSTSLISQIERNRIEPSQESLRFLAERLQLSLPELQQLARQSREQDQQNHPTQSYEELRRSATELLERAEISSALHLLATLSFPQIPPDQRWRLAALRGHCYFGQRKFLQAQQDFIYALHEQSTSQTHLSSLQPERMLLHLHLAATYRELRQSEAALEQYYLTLSLISRETPFDYVAEAHWGLALLHLEQAHRLSRTAEEEIKEALHHALKHAENACFLYRSISELRRAAAVTCLIAQIEQELGSIDHVKKLLTELLAHWSPLLVEPAVSSDSSVLEKNQHQEIASIVSSAACSLADIELQAKNYAQALLYVEQALAAAQQSYKLRRAEAYVMLGRVFESINAETDESALARICPSQIEQAFSQAVEELSTTHRIAARISIHVRFGRYLLKIGKIEDGEQQLELARQLSDLVSASNHSSTLLEDVTLL</sequence>
<dbReference type="GO" id="GO:0003677">
    <property type="term" value="F:DNA binding"/>
    <property type="evidence" value="ECO:0007669"/>
    <property type="project" value="InterPro"/>
</dbReference>
<dbReference type="Proteomes" id="UP000287352">
    <property type="component" value="Unassembled WGS sequence"/>
</dbReference>
<protein>
    <recommendedName>
        <fullName evidence="1">HTH cro/C1-type domain-containing protein</fullName>
    </recommendedName>
</protein>
<dbReference type="Gene3D" id="1.25.40.10">
    <property type="entry name" value="Tetratricopeptide repeat domain"/>
    <property type="match status" value="2"/>
</dbReference>
<name>A0A402A1Z5_9CHLR</name>
<dbReference type="InterPro" id="IPR019734">
    <property type="entry name" value="TPR_rpt"/>
</dbReference>
<dbReference type="InterPro" id="IPR001387">
    <property type="entry name" value="Cro/C1-type_HTH"/>
</dbReference>
<gene>
    <name evidence="2" type="ORF">KTT_30370</name>
</gene>
<accession>A0A402A1Z5</accession>
<keyword evidence="3" id="KW-1185">Reference proteome</keyword>
<dbReference type="SMART" id="SM00028">
    <property type="entry name" value="TPR"/>
    <property type="match status" value="3"/>
</dbReference>
<dbReference type="InterPro" id="IPR010982">
    <property type="entry name" value="Lambda_DNA-bd_dom_sf"/>
</dbReference>
<comment type="caution">
    <text evidence="2">The sequence shown here is derived from an EMBL/GenBank/DDBJ whole genome shotgun (WGS) entry which is preliminary data.</text>
</comment>
<dbReference type="PROSITE" id="PS50943">
    <property type="entry name" value="HTH_CROC1"/>
    <property type="match status" value="1"/>
</dbReference>
<dbReference type="CDD" id="cd00093">
    <property type="entry name" value="HTH_XRE"/>
    <property type="match status" value="1"/>
</dbReference>
<dbReference type="SUPFAM" id="SSF47413">
    <property type="entry name" value="lambda repressor-like DNA-binding domains"/>
    <property type="match status" value="1"/>
</dbReference>
<dbReference type="Pfam" id="PF01381">
    <property type="entry name" value="HTH_3"/>
    <property type="match status" value="1"/>
</dbReference>
<dbReference type="Gene3D" id="1.10.260.40">
    <property type="entry name" value="lambda repressor-like DNA-binding domains"/>
    <property type="match status" value="1"/>
</dbReference>
<evidence type="ECO:0000259" key="1">
    <source>
        <dbReference type="PROSITE" id="PS50943"/>
    </source>
</evidence>
<dbReference type="AlphaFoldDB" id="A0A402A1Z5"/>
<dbReference type="InterPro" id="IPR011990">
    <property type="entry name" value="TPR-like_helical_dom_sf"/>
</dbReference>